<dbReference type="SUPFAM" id="SSF49899">
    <property type="entry name" value="Concanavalin A-like lectins/glucanases"/>
    <property type="match status" value="1"/>
</dbReference>
<accession>A0A517ZPM1</accession>
<keyword evidence="4" id="KW-1185">Reference proteome</keyword>
<proteinExistence type="predicted"/>
<evidence type="ECO:0000313" key="3">
    <source>
        <dbReference type="EMBL" id="QDU44435.1"/>
    </source>
</evidence>
<sequence length="347" mass="39243" precursor="true">MLATTSLKKVARCRSVVLYFCVSLIALPLSAPADDSSKDDSEKPAASPRISIATEYGTLNIETFDPEITLRMEEGGKVVKLRDPQTKKTVQFDAVHGTMQLADEKAQTLAAKFQFKRDEKIVARAWIEKSEPRQGFRDDFDKKYDPAWEIFNKDPTHLSLTKQPGRLTITTQRGDLWQRHNNAKNIFLLKNPIVDGGDFVLTTHLADFEPESDYNQAGLICYDDVDNYLAYTFQYDENQGGRSLCLVREEEAKDLPQAFLEVDRPLDGLWLRIIKRDNQYLVASSLDGQHYHIIAVETWGNGEPLKVGLVATNGQSNADMIDASFDFFEITPIGKDQKRLFSDSLPK</sequence>
<feature type="domain" description="Beta-xylosidase C-terminal Concanavalin A-like" evidence="2">
    <location>
        <begin position="137"/>
        <end position="330"/>
    </location>
</feature>
<keyword evidence="1" id="KW-0732">Signal</keyword>
<dbReference type="EMBL" id="CP036276">
    <property type="protein sequence ID" value="QDU44435.1"/>
    <property type="molecule type" value="Genomic_DNA"/>
</dbReference>
<evidence type="ECO:0000259" key="2">
    <source>
        <dbReference type="Pfam" id="PF17851"/>
    </source>
</evidence>
<feature type="signal peptide" evidence="1">
    <location>
        <begin position="1"/>
        <end position="33"/>
    </location>
</feature>
<evidence type="ECO:0000256" key="1">
    <source>
        <dbReference type="SAM" id="SignalP"/>
    </source>
</evidence>
<dbReference type="InterPro" id="IPR013320">
    <property type="entry name" value="ConA-like_dom_sf"/>
</dbReference>
<dbReference type="KEGG" id="sdyn:Mal52_29160"/>
<dbReference type="AlphaFoldDB" id="A0A517ZPM1"/>
<dbReference type="Proteomes" id="UP000319383">
    <property type="component" value="Chromosome"/>
</dbReference>
<dbReference type="InterPro" id="IPR041542">
    <property type="entry name" value="GH43_C2"/>
</dbReference>
<feature type="chain" id="PRO_5021764594" description="Beta-xylosidase C-terminal Concanavalin A-like domain-containing protein" evidence="1">
    <location>
        <begin position="34"/>
        <end position="347"/>
    </location>
</feature>
<name>A0A517ZPM1_9PLAN</name>
<gene>
    <name evidence="3" type="ORF">Mal52_29160</name>
</gene>
<reference evidence="3 4" key="1">
    <citation type="submission" date="2019-02" db="EMBL/GenBank/DDBJ databases">
        <title>Deep-cultivation of Planctomycetes and their phenomic and genomic characterization uncovers novel biology.</title>
        <authorList>
            <person name="Wiegand S."/>
            <person name="Jogler M."/>
            <person name="Boedeker C."/>
            <person name="Pinto D."/>
            <person name="Vollmers J."/>
            <person name="Rivas-Marin E."/>
            <person name="Kohn T."/>
            <person name="Peeters S.H."/>
            <person name="Heuer A."/>
            <person name="Rast P."/>
            <person name="Oberbeckmann S."/>
            <person name="Bunk B."/>
            <person name="Jeske O."/>
            <person name="Meyerdierks A."/>
            <person name="Storesund J.E."/>
            <person name="Kallscheuer N."/>
            <person name="Luecker S."/>
            <person name="Lage O.M."/>
            <person name="Pohl T."/>
            <person name="Merkel B.J."/>
            <person name="Hornburger P."/>
            <person name="Mueller R.-W."/>
            <person name="Bruemmer F."/>
            <person name="Labrenz M."/>
            <person name="Spormann A.M."/>
            <person name="Op den Camp H."/>
            <person name="Overmann J."/>
            <person name="Amann R."/>
            <person name="Jetten M.S.M."/>
            <person name="Mascher T."/>
            <person name="Medema M.H."/>
            <person name="Devos D.P."/>
            <person name="Kaster A.-K."/>
            <person name="Ovreas L."/>
            <person name="Rohde M."/>
            <person name="Galperin M.Y."/>
            <person name="Jogler C."/>
        </authorList>
    </citation>
    <scope>NUCLEOTIDE SEQUENCE [LARGE SCALE GENOMIC DNA]</scope>
    <source>
        <strain evidence="3 4">Mal52</strain>
    </source>
</reference>
<dbReference type="Gene3D" id="2.60.120.200">
    <property type="match status" value="1"/>
</dbReference>
<dbReference type="Pfam" id="PF17851">
    <property type="entry name" value="GH43_C2"/>
    <property type="match status" value="1"/>
</dbReference>
<dbReference type="RefSeq" id="WP_145376796.1">
    <property type="nucleotide sequence ID" value="NZ_CP036276.1"/>
</dbReference>
<evidence type="ECO:0000313" key="4">
    <source>
        <dbReference type="Proteomes" id="UP000319383"/>
    </source>
</evidence>
<organism evidence="3 4">
    <name type="scientific">Symmachiella dynata</name>
    <dbReference type="NCBI Taxonomy" id="2527995"/>
    <lineage>
        <taxon>Bacteria</taxon>
        <taxon>Pseudomonadati</taxon>
        <taxon>Planctomycetota</taxon>
        <taxon>Planctomycetia</taxon>
        <taxon>Planctomycetales</taxon>
        <taxon>Planctomycetaceae</taxon>
        <taxon>Symmachiella</taxon>
    </lineage>
</organism>
<protein>
    <recommendedName>
        <fullName evidence="2">Beta-xylosidase C-terminal Concanavalin A-like domain-containing protein</fullName>
    </recommendedName>
</protein>